<dbReference type="Pfam" id="PF23209">
    <property type="entry name" value="IDM1_C"/>
    <property type="match status" value="1"/>
</dbReference>
<dbReference type="SUPFAM" id="SSF55729">
    <property type="entry name" value="Acyl-CoA N-acyltransferases (Nat)"/>
    <property type="match status" value="1"/>
</dbReference>
<dbReference type="GO" id="GO:0003714">
    <property type="term" value="F:transcription corepressor activity"/>
    <property type="evidence" value="ECO:0007669"/>
    <property type="project" value="InterPro"/>
</dbReference>
<dbReference type="Pfam" id="PF22970">
    <property type="entry name" value="DUF7028"/>
    <property type="match status" value="2"/>
</dbReference>
<evidence type="ECO:0000256" key="3">
    <source>
        <dbReference type="ARBA" id="ARBA00022771"/>
    </source>
</evidence>
<dbReference type="GO" id="GO:0004386">
    <property type="term" value="F:helicase activity"/>
    <property type="evidence" value="ECO:0007669"/>
    <property type="project" value="UniProtKB-KW"/>
</dbReference>
<dbReference type="Pfam" id="PF16135">
    <property type="entry name" value="TDBD"/>
    <property type="match status" value="1"/>
</dbReference>
<dbReference type="GO" id="GO:0005634">
    <property type="term" value="C:nucleus"/>
    <property type="evidence" value="ECO:0007669"/>
    <property type="project" value="UniProtKB-SubCell"/>
</dbReference>
<dbReference type="InterPro" id="IPR042163">
    <property type="entry name" value="PHF12"/>
</dbReference>
<dbReference type="SUPFAM" id="SSF57903">
    <property type="entry name" value="FYVE/PHD zinc finger"/>
    <property type="match status" value="1"/>
</dbReference>
<dbReference type="PROSITE" id="PS50016">
    <property type="entry name" value="ZF_PHD_2"/>
    <property type="match status" value="1"/>
</dbReference>
<evidence type="ECO:0000313" key="9">
    <source>
        <dbReference type="EMBL" id="KHG12336.1"/>
    </source>
</evidence>
<dbReference type="SMART" id="SM00743">
    <property type="entry name" value="Agenet"/>
    <property type="match status" value="2"/>
</dbReference>
<protein>
    <submittedName>
        <fullName evidence="9">Chromodomain-helicase-DNA-binding Mi-2</fullName>
    </submittedName>
</protein>
<gene>
    <name evidence="9" type="ORF">F383_19666</name>
</gene>
<keyword evidence="5" id="KW-0539">Nucleus</keyword>
<dbReference type="CDD" id="cd20405">
    <property type="entry name" value="Tudor_Agenet_AtDUF_rpt1_3"/>
    <property type="match status" value="1"/>
</dbReference>
<keyword evidence="9" id="KW-0238">DNA-binding</keyword>
<dbReference type="InterPro" id="IPR054292">
    <property type="entry name" value="DUF7028"/>
</dbReference>
<dbReference type="InterPro" id="IPR016181">
    <property type="entry name" value="Acyl_CoA_acyltransferase"/>
</dbReference>
<dbReference type="PROSITE" id="PS51186">
    <property type="entry name" value="GNAT"/>
    <property type="match status" value="1"/>
</dbReference>
<dbReference type="Pfam" id="PF05641">
    <property type="entry name" value="Agenet"/>
    <property type="match status" value="1"/>
</dbReference>
<dbReference type="InterPro" id="IPR013083">
    <property type="entry name" value="Znf_RING/FYVE/PHD"/>
</dbReference>
<dbReference type="GO" id="GO:0008270">
    <property type="term" value="F:zinc ion binding"/>
    <property type="evidence" value="ECO:0007669"/>
    <property type="project" value="UniProtKB-KW"/>
</dbReference>
<dbReference type="InterPro" id="IPR011011">
    <property type="entry name" value="Znf_FYVE_PHD"/>
</dbReference>
<evidence type="ECO:0000256" key="2">
    <source>
        <dbReference type="ARBA" id="ARBA00022723"/>
    </source>
</evidence>
<keyword evidence="4" id="KW-0862">Zinc</keyword>
<feature type="domain" description="N-acetyltransferase" evidence="8">
    <location>
        <begin position="1112"/>
        <end position="1262"/>
    </location>
</feature>
<dbReference type="Pfam" id="PF00628">
    <property type="entry name" value="PHD"/>
    <property type="match status" value="1"/>
</dbReference>
<dbReference type="EMBL" id="KN397490">
    <property type="protein sequence ID" value="KHG12336.1"/>
    <property type="molecule type" value="Genomic_DNA"/>
</dbReference>
<keyword evidence="9" id="KW-0347">Helicase</keyword>
<keyword evidence="2" id="KW-0479">Metal-binding</keyword>
<dbReference type="PANTHER" id="PTHR46309:SF12">
    <property type="entry name" value="GB|AAC80581.1"/>
    <property type="match status" value="1"/>
</dbReference>
<organism evidence="9 10">
    <name type="scientific">Gossypium arboreum</name>
    <name type="common">Tree cotton</name>
    <name type="synonym">Gossypium nanking</name>
    <dbReference type="NCBI Taxonomy" id="29729"/>
    <lineage>
        <taxon>Eukaryota</taxon>
        <taxon>Viridiplantae</taxon>
        <taxon>Streptophyta</taxon>
        <taxon>Embryophyta</taxon>
        <taxon>Tracheophyta</taxon>
        <taxon>Spermatophyta</taxon>
        <taxon>Magnoliopsida</taxon>
        <taxon>eudicotyledons</taxon>
        <taxon>Gunneridae</taxon>
        <taxon>Pentapetalae</taxon>
        <taxon>rosids</taxon>
        <taxon>malvids</taxon>
        <taxon>Malvales</taxon>
        <taxon>Malvaceae</taxon>
        <taxon>Malvoideae</taxon>
        <taxon>Gossypium</taxon>
    </lineage>
</organism>
<dbReference type="InterPro" id="IPR001965">
    <property type="entry name" value="Znf_PHD"/>
</dbReference>
<sequence>MLKKNVHVQSNGGTGVRLEKPTNPLFCGKLKRNKMSGRKKLDVNEKVEVRSEEEGFQGSWHQGTVIAWDKRGFHIKYDHIVVDDGSDSLVDIVGVSPGINGIDCTCENHRHYRGLMRRLPPKLEFSKWSLCYGTCVDVWYMDAWWEGVIFDHEDGSENRRVFFPDLGDEMVAGLGDLRITQDWDDFEEEWHQRGTWLFLELIKQYEHEWYISVSVKQLWYDLREKNSFQNVREWTISCDSLWKKLVLEVIKDNHEITVNHFVRVLGLPGSSQPESESQLEPTMPDADLDETASLLPFEHKVNSNLLTPNSSIVQPIQEKSSIGPLMCISNDDTHVLTECNGSSLDKALSVLPEALLVSPSVVDGISCICSLTSNKRFSKTDNDMAQRRARLKRHNAKVTWITAGPNLVPEAESCPDSIRKYALADKKHLNALRTDVRKHLLYQGWRIESKQEKHLVRMRYISPTGVCYYSLYKLCSHLMNNTRELICSDTKDAHHVIESNIKVQHVVDPEYCPQAVLNWSKADINAICKRRLRKSDMIPKAKKHLSWLGWVFHYAVSNGRRYLCYTSPRGRTCYSLRGACKICIKEGGLSQDAASPSVFVENINVTGEVDSQLAGKKLSSALSNMDIQRKLVCSDTKDAHHVVEPNIKDLHVEPEYCPQALLNWSKAESNEIQKCHFRRSDMTLKASPIPVEKINVNEEVDSQLASEKLNVNEEVNSQLASEKLCSALTDTDILRSLVPSNAKSNNWTRKSYSKLETRNVSEQSIVVGQRTQKPKRKKDSLSNLVTDLVKKQTDSPVKNTSISRLKGGKSPAALIKLRENLNGNQHNHLLRSTKRVQQVVTPSLLHKNPRTVLSWLIDNNVVLPRSKVHYWRKEKRLKVEGRITRNGVKCNCCDKIYTLGGFVAHGGSSNHRAAAKIFLEDGRSLLDCQREMMLSNKMKFERKRSCRLTRNSQIDKNDDICYVCHYGGELILCDQCPSSFHKSCLNLESIPDGDWFCPSCCCGICGQSKLKEDVANIEDDRVLTCAQCEHKYHVRCICRRGADRLEICAKENWFCCNKCEEIFLVLHELLGRPIPVGTDNLTWTLIKSMPSNTHDEASDNEAMVENYSKLSIALDVMHECFKPIKELRTGRDLVADIIFSRSFEHNRLNFQGFYTILLERQDEVITVANVRVHGEKVAEIPLIGTRFQYRRLGMCRILMDELEKKLIELGVQRLMLPAVPDVLPTWTGSFGFSKMTSLERLQFVDYTLLGFQGAIMCQKLLPKSSLVESNLSLGSQFELHTDENANADGSSSVSEALQAIEENRCMDQGPMELVKLVRTIGLDTNQVIKMKDLLSKRDFAVFTTIREAEIINDNSYKANTLSWIDTGGWITNNVDIVVTIFLSYRRTNQLKLTMLDAIMKSIQIAQFRLPIVRKQKVAVTILSSAATTSAGGYL</sequence>
<feature type="domain" description="PHD-type" evidence="7">
    <location>
        <begin position="958"/>
        <end position="1003"/>
    </location>
</feature>
<keyword evidence="9" id="KW-0547">Nucleotide-binding</keyword>
<reference evidence="10" key="1">
    <citation type="submission" date="2014-09" db="EMBL/GenBank/DDBJ databases">
        <authorList>
            <person name="Mudge J."/>
            <person name="Ramaraj T."/>
            <person name="Lindquist I.E."/>
            <person name="Bharti A.K."/>
            <person name="Sundararajan A."/>
            <person name="Cameron C.T."/>
            <person name="Woodward J.E."/>
            <person name="May G.D."/>
            <person name="Brubaker C."/>
            <person name="Broadhvest J."/>
            <person name="Wilkins T.A."/>
        </authorList>
    </citation>
    <scope>NUCLEOTIDE SEQUENCE</scope>
    <source>
        <strain evidence="10">cv. AKA8401</strain>
    </source>
</reference>
<name>A0A0B0NMQ3_GOSAR</name>
<dbReference type="CDD" id="cd15532">
    <property type="entry name" value="PHD2_CHD_II"/>
    <property type="match status" value="1"/>
</dbReference>
<evidence type="ECO:0000259" key="7">
    <source>
        <dbReference type="PROSITE" id="PS50016"/>
    </source>
</evidence>
<dbReference type="GO" id="GO:0016747">
    <property type="term" value="F:acyltransferase activity, transferring groups other than amino-acyl groups"/>
    <property type="evidence" value="ECO:0007669"/>
    <property type="project" value="InterPro"/>
</dbReference>
<evidence type="ECO:0000256" key="6">
    <source>
        <dbReference type="PROSITE-ProRule" id="PRU00146"/>
    </source>
</evidence>
<proteinExistence type="predicted"/>
<keyword evidence="3 6" id="KW-0863">Zinc-finger</keyword>
<dbReference type="Gene3D" id="3.30.40.10">
    <property type="entry name" value="Zinc/RING finger domain, C3HC4 (zinc finger)"/>
    <property type="match status" value="1"/>
</dbReference>
<dbReference type="InterPro" id="IPR019787">
    <property type="entry name" value="Znf_PHD-finger"/>
</dbReference>
<evidence type="ECO:0000259" key="8">
    <source>
        <dbReference type="PROSITE" id="PS51186"/>
    </source>
</evidence>
<dbReference type="InterPro" id="IPR000182">
    <property type="entry name" value="GNAT_dom"/>
</dbReference>
<keyword evidence="10" id="KW-1185">Reference proteome</keyword>
<dbReference type="InterPro" id="IPR032308">
    <property type="entry name" value="TDBD"/>
</dbReference>
<keyword evidence="9" id="KW-0378">Hydrolase</keyword>
<evidence type="ECO:0000256" key="1">
    <source>
        <dbReference type="ARBA" id="ARBA00004123"/>
    </source>
</evidence>
<dbReference type="GO" id="GO:0003677">
    <property type="term" value="F:DNA binding"/>
    <property type="evidence" value="ECO:0007669"/>
    <property type="project" value="UniProtKB-KW"/>
</dbReference>
<dbReference type="InterPro" id="IPR014002">
    <property type="entry name" value="Agenet_dom_plant"/>
</dbReference>
<dbReference type="InterPro" id="IPR056511">
    <property type="entry name" value="IDM1_C"/>
</dbReference>
<dbReference type="InterPro" id="IPR008395">
    <property type="entry name" value="Agenet-like_dom"/>
</dbReference>
<keyword evidence="9" id="KW-0067">ATP-binding</keyword>
<evidence type="ECO:0000313" key="10">
    <source>
        <dbReference type="Proteomes" id="UP000032142"/>
    </source>
</evidence>
<evidence type="ECO:0000256" key="4">
    <source>
        <dbReference type="ARBA" id="ARBA00022833"/>
    </source>
</evidence>
<dbReference type="SMART" id="SM00249">
    <property type="entry name" value="PHD"/>
    <property type="match status" value="2"/>
</dbReference>
<dbReference type="GO" id="GO:0006357">
    <property type="term" value="P:regulation of transcription by RNA polymerase II"/>
    <property type="evidence" value="ECO:0007669"/>
    <property type="project" value="TreeGrafter"/>
</dbReference>
<dbReference type="CDD" id="cd04301">
    <property type="entry name" value="NAT_SF"/>
    <property type="match status" value="1"/>
</dbReference>
<dbReference type="Gene3D" id="3.40.630.30">
    <property type="match status" value="1"/>
</dbReference>
<comment type="subcellular location">
    <subcellularLocation>
        <location evidence="1">Nucleus</location>
    </subcellularLocation>
</comment>
<accession>A0A0B0NMQ3</accession>
<dbReference type="PANTHER" id="PTHR46309">
    <property type="entry name" value="PHD FINGER PROTEIN 12"/>
    <property type="match status" value="1"/>
</dbReference>
<evidence type="ECO:0000256" key="5">
    <source>
        <dbReference type="ARBA" id="ARBA00023242"/>
    </source>
</evidence>
<dbReference type="Proteomes" id="UP000032142">
    <property type="component" value="Unassembled WGS sequence"/>
</dbReference>